<proteinExistence type="predicted"/>
<name>A0A8D8F8M0_CULPI</name>
<accession>A0A8D8F8M0</accession>
<feature type="compositionally biased region" description="Basic and acidic residues" evidence="1">
    <location>
        <begin position="104"/>
        <end position="116"/>
    </location>
</feature>
<feature type="compositionally biased region" description="Polar residues" evidence="1">
    <location>
        <begin position="15"/>
        <end position="30"/>
    </location>
</feature>
<feature type="region of interest" description="Disordered" evidence="1">
    <location>
        <begin position="1"/>
        <end position="57"/>
    </location>
</feature>
<reference evidence="2" key="1">
    <citation type="submission" date="2021-05" db="EMBL/GenBank/DDBJ databases">
        <authorList>
            <person name="Alioto T."/>
            <person name="Alioto T."/>
            <person name="Gomez Garrido J."/>
        </authorList>
    </citation>
    <scope>NUCLEOTIDE SEQUENCE</scope>
</reference>
<protein>
    <submittedName>
        <fullName evidence="2">(northern house mosquito) hypothetical protein</fullName>
    </submittedName>
</protein>
<dbReference type="EMBL" id="HBUE01047928">
    <property type="protein sequence ID" value="CAG6463407.1"/>
    <property type="molecule type" value="Transcribed_RNA"/>
</dbReference>
<feature type="region of interest" description="Disordered" evidence="1">
    <location>
        <begin position="79"/>
        <end position="147"/>
    </location>
</feature>
<feature type="compositionally biased region" description="Basic and acidic residues" evidence="1">
    <location>
        <begin position="44"/>
        <end position="55"/>
    </location>
</feature>
<evidence type="ECO:0000313" key="2">
    <source>
        <dbReference type="EMBL" id="CAG6463407.1"/>
    </source>
</evidence>
<evidence type="ECO:0000256" key="1">
    <source>
        <dbReference type="SAM" id="MobiDB-lite"/>
    </source>
</evidence>
<sequence>MGLQAGGTERWSPVQGVQSGVATEGQTVRPQQELGPLSGGGGSCHEETGRLHDVPVRSGLRPECGLLLRDAGRGGIPAKGTWRLHDEGAGEVGPALPTGAGRVDGAEKQRGRHEVLPEVGLRHRRELPGQGGQRGVRNYEQVDAVGF</sequence>
<organism evidence="2">
    <name type="scientific">Culex pipiens</name>
    <name type="common">House mosquito</name>
    <dbReference type="NCBI Taxonomy" id="7175"/>
    <lineage>
        <taxon>Eukaryota</taxon>
        <taxon>Metazoa</taxon>
        <taxon>Ecdysozoa</taxon>
        <taxon>Arthropoda</taxon>
        <taxon>Hexapoda</taxon>
        <taxon>Insecta</taxon>
        <taxon>Pterygota</taxon>
        <taxon>Neoptera</taxon>
        <taxon>Endopterygota</taxon>
        <taxon>Diptera</taxon>
        <taxon>Nematocera</taxon>
        <taxon>Culicoidea</taxon>
        <taxon>Culicidae</taxon>
        <taxon>Culicinae</taxon>
        <taxon>Culicini</taxon>
        <taxon>Culex</taxon>
        <taxon>Culex</taxon>
    </lineage>
</organism>
<dbReference type="AlphaFoldDB" id="A0A8D8F8M0"/>